<sequence>MAKKLKGPQLIIANRLDDGRVVFLTEAGSWSVEARDAAIAEDPAAVDALVERARLASDANHVVDPQPVEAAQSGGGTVPAHIKHAMQSRGPSVRPDLGYQVAPDWEG</sequence>
<dbReference type="OrthoDB" id="9815695at2"/>
<protein>
    <submittedName>
        <fullName evidence="1">Uncharacterized protein DUF2849</fullName>
    </submittedName>
</protein>
<dbReference type="RefSeq" id="WP_121939657.1">
    <property type="nucleotide sequence ID" value="NZ_REFR01000014.1"/>
</dbReference>
<dbReference type="EMBL" id="REFR01000014">
    <property type="protein sequence ID" value="RMB02638.1"/>
    <property type="molecule type" value="Genomic_DNA"/>
</dbReference>
<dbReference type="Pfam" id="PF11011">
    <property type="entry name" value="DUF2849"/>
    <property type="match status" value="1"/>
</dbReference>
<accession>A0A3M0BYT7</accession>
<reference evidence="1 2" key="1">
    <citation type="submission" date="2018-10" db="EMBL/GenBank/DDBJ databases">
        <title>Genomic Encyclopedia of Archaeal and Bacterial Type Strains, Phase II (KMG-II): from individual species to whole genera.</title>
        <authorList>
            <person name="Goeker M."/>
        </authorList>
    </citation>
    <scope>NUCLEOTIDE SEQUENCE [LARGE SCALE GENOMIC DNA]</scope>
    <source>
        <strain evidence="1 2">DSM 25217</strain>
    </source>
</reference>
<organism evidence="1 2">
    <name type="scientific">Eilatimonas milleporae</name>
    <dbReference type="NCBI Taxonomy" id="911205"/>
    <lineage>
        <taxon>Bacteria</taxon>
        <taxon>Pseudomonadati</taxon>
        <taxon>Pseudomonadota</taxon>
        <taxon>Alphaproteobacteria</taxon>
        <taxon>Kordiimonadales</taxon>
        <taxon>Kordiimonadaceae</taxon>
        <taxon>Eilatimonas</taxon>
    </lineage>
</organism>
<dbReference type="AlphaFoldDB" id="A0A3M0BYT7"/>
<gene>
    <name evidence="1" type="ORF">BXY39_2988</name>
</gene>
<evidence type="ECO:0000313" key="1">
    <source>
        <dbReference type="EMBL" id="RMB02638.1"/>
    </source>
</evidence>
<name>A0A3M0BYT7_9PROT</name>
<dbReference type="InterPro" id="IPR021270">
    <property type="entry name" value="DUF2849"/>
</dbReference>
<proteinExistence type="predicted"/>
<dbReference type="Proteomes" id="UP000271227">
    <property type="component" value="Unassembled WGS sequence"/>
</dbReference>
<evidence type="ECO:0000313" key="2">
    <source>
        <dbReference type="Proteomes" id="UP000271227"/>
    </source>
</evidence>
<dbReference type="InParanoid" id="A0A3M0BYT7"/>
<keyword evidence="2" id="KW-1185">Reference proteome</keyword>
<comment type="caution">
    <text evidence="1">The sequence shown here is derived from an EMBL/GenBank/DDBJ whole genome shotgun (WGS) entry which is preliminary data.</text>
</comment>